<feature type="coiled-coil region" evidence="1">
    <location>
        <begin position="130"/>
        <end position="211"/>
    </location>
</feature>
<dbReference type="RefSeq" id="XP_016979901.1">
    <property type="nucleotide sequence ID" value="XM_017124412.1"/>
</dbReference>
<evidence type="ECO:0000256" key="1">
    <source>
        <dbReference type="SAM" id="Coils"/>
    </source>
</evidence>
<feature type="compositionally biased region" description="Basic residues" evidence="2">
    <location>
        <begin position="310"/>
        <end position="325"/>
    </location>
</feature>
<gene>
    <name evidence="3" type="primary">LOC108045185</name>
</gene>
<organism evidence="3">
    <name type="scientific">Drosophila rhopaloa</name>
    <name type="common">Fruit fly</name>
    <dbReference type="NCBI Taxonomy" id="1041015"/>
    <lineage>
        <taxon>Eukaryota</taxon>
        <taxon>Metazoa</taxon>
        <taxon>Ecdysozoa</taxon>
        <taxon>Arthropoda</taxon>
        <taxon>Hexapoda</taxon>
        <taxon>Insecta</taxon>
        <taxon>Pterygota</taxon>
        <taxon>Neoptera</taxon>
        <taxon>Endopterygota</taxon>
        <taxon>Diptera</taxon>
        <taxon>Brachycera</taxon>
        <taxon>Muscomorpha</taxon>
        <taxon>Ephydroidea</taxon>
        <taxon>Drosophilidae</taxon>
        <taxon>Drosophila</taxon>
        <taxon>Sophophora</taxon>
    </lineage>
</organism>
<reference evidence="3" key="1">
    <citation type="submission" date="2025-08" db="UniProtKB">
        <authorList>
            <consortium name="RefSeq"/>
        </authorList>
    </citation>
    <scope>IDENTIFICATION</scope>
</reference>
<accession>A0A6P4F3J0</accession>
<dbReference type="RefSeq" id="XP_016979901.2">
    <property type="nucleotide sequence ID" value="XM_017124412.2"/>
</dbReference>
<feature type="compositionally biased region" description="Acidic residues" evidence="2">
    <location>
        <begin position="381"/>
        <end position="448"/>
    </location>
</feature>
<feature type="compositionally biased region" description="Basic and acidic residues" evidence="2">
    <location>
        <begin position="512"/>
        <end position="522"/>
    </location>
</feature>
<feature type="compositionally biased region" description="Acidic residues" evidence="2">
    <location>
        <begin position="547"/>
        <end position="567"/>
    </location>
</feature>
<proteinExistence type="predicted"/>
<feature type="compositionally biased region" description="Basic and acidic residues" evidence="2">
    <location>
        <begin position="611"/>
        <end position="623"/>
    </location>
</feature>
<feature type="compositionally biased region" description="Basic and acidic residues" evidence="2">
    <location>
        <begin position="354"/>
        <end position="380"/>
    </location>
</feature>
<name>A0A6P4F3J0_DRORH</name>
<feature type="compositionally biased region" description="Acidic residues" evidence="2">
    <location>
        <begin position="455"/>
        <end position="479"/>
    </location>
</feature>
<sequence>MRLPTLSKKSIDLLIGKRANLRSQKTSNEKMEKYPLARELLGQDGQNDEKMAQIEEEIMIKNKLNAEGEVIRPKLEELMFDTTLIKQGGAIVEEITAQMEKMDTTTNSCLFDAMQIEHLLEEVGLQDILRYKVQQQEQNTQRQLAILEEQIVEEEKQKTILESRDIVHEYRLVKTSRNEAENKLTPFKQELDQLNRQAITSFKDLEELRNKKIIAVVQISKDIGKIQSNIKPSDNATIDKNQNHINQENIVAKKVTKTVGPTSLQQTQVKPSNGSGSLFQSSKDFLKNFLLSKPTKAGDESDDSNAGTNQKKKTPLRSIFVHRKKEASVFSTKSPSKKVRFAPDPELSQIFEFEVEKQDSGSDLKESEKPKEESVEKREESEEETEELDEKPEESEDEELVEELEEPQEEANTESEEETKTSDEDEEQPEDGSENEVEETESSVEEFNEEKPEDGSENDVEETESSVEEFNEEQPEDGSENQMEASQKEFDEEEPAEFEEQSDEGSENDIQNLEKSKAKLDEIELDVSDPELDGSVEKSGSESQDSGSDEEFDEEQPEDGSDNEVEETEAKLTKIELDPKMDGSNEKPGSESPDSGSDDETSGGQESGEEEKDKATTKMDKVAKPNLEGQKTINTGTKQKSSIKSENNLSFIPETPQIISVERISAPKYSTSKASDDLPSTSTGTRNRYTKHTIVVDEDKPVALDNQKFPMTQPLPMHFKHPSTIFESNDDQSLNFNSPNNDLNDDFLLNFSDDNASLTGNSYILLSKITNNPPEKNDEQQVPLNSASSKMVLLKCDQKLHLQAHNLS</sequence>
<feature type="compositionally biased region" description="Polar residues" evidence="2">
    <location>
        <begin position="629"/>
        <end position="649"/>
    </location>
</feature>
<evidence type="ECO:0000256" key="2">
    <source>
        <dbReference type="SAM" id="MobiDB-lite"/>
    </source>
</evidence>
<evidence type="ECO:0000313" key="3">
    <source>
        <dbReference type="RefSeq" id="XP_016979901.1"/>
    </source>
</evidence>
<dbReference type="OrthoDB" id="7871835at2759"/>
<dbReference type="GeneID" id="108045185"/>
<dbReference type="AlphaFoldDB" id="A0A6P4F3J0"/>
<protein>
    <submittedName>
        <fullName evidence="3">Glutamic acid-rich protein-like</fullName>
    </submittedName>
</protein>
<feature type="region of interest" description="Disordered" evidence="2">
    <location>
        <begin position="294"/>
        <end position="649"/>
    </location>
</feature>
<feature type="compositionally biased region" description="Acidic residues" evidence="2">
    <location>
        <begin position="523"/>
        <end position="534"/>
    </location>
</feature>
<keyword evidence="1" id="KW-0175">Coiled coil</keyword>
<feature type="compositionally biased region" description="Acidic residues" evidence="2">
    <location>
        <begin position="490"/>
        <end position="507"/>
    </location>
</feature>
<feature type="compositionally biased region" description="Basic and acidic residues" evidence="2">
    <location>
        <begin position="568"/>
        <end position="589"/>
    </location>
</feature>